<protein>
    <submittedName>
        <fullName evidence="1">Uncharacterized protein</fullName>
    </submittedName>
</protein>
<accession>A0A6V4P249</accession>
<dbReference type="AlphaFoldDB" id="A0A6V4P249"/>
<proteinExistence type="predicted"/>
<sequence>MPASPRPVACTRPHGTCRADMLRGDGAGGQRATLLAKCNYITFGCTERKMDSVQSALRLQYLWSGIYCARSCVRDGDCFMLVWWAWDGGGWRGVAFCVAY</sequence>
<gene>
    <name evidence="1" type="ORF">CPOL0286_LOCUS3249</name>
</gene>
<reference evidence="1" key="1">
    <citation type="submission" date="2021-01" db="EMBL/GenBank/DDBJ databases">
        <authorList>
            <person name="Corre E."/>
            <person name="Pelletier E."/>
            <person name="Niang G."/>
            <person name="Scheremetjew M."/>
            <person name="Finn R."/>
            <person name="Kale V."/>
            <person name="Holt S."/>
            <person name="Cochrane G."/>
            <person name="Meng A."/>
            <person name="Brown T."/>
            <person name="Cohen L."/>
        </authorList>
    </citation>
    <scope>NUCLEOTIDE SEQUENCE</scope>
    <source>
        <strain evidence="1">UIO037</strain>
    </source>
</reference>
<name>A0A6V4P249_9EUKA</name>
<evidence type="ECO:0000313" key="1">
    <source>
        <dbReference type="EMBL" id="CAE2197895.1"/>
    </source>
</evidence>
<dbReference type="EMBL" id="HBKO01006750">
    <property type="protein sequence ID" value="CAE2197895.1"/>
    <property type="molecule type" value="Transcribed_RNA"/>
</dbReference>
<organism evidence="1">
    <name type="scientific">Prymnesium polylepis</name>
    <dbReference type="NCBI Taxonomy" id="72548"/>
    <lineage>
        <taxon>Eukaryota</taxon>
        <taxon>Haptista</taxon>
        <taxon>Haptophyta</taxon>
        <taxon>Prymnesiophyceae</taxon>
        <taxon>Prymnesiales</taxon>
        <taxon>Prymnesiaceae</taxon>
        <taxon>Prymnesium</taxon>
    </lineage>
</organism>